<dbReference type="InterPro" id="IPR050141">
    <property type="entry name" value="GCL_type2/YbdK_subfam"/>
</dbReference>
<name>A0ABY4ILP9_9MICO</name>
<dbReference type="InterPro" id="IPR014746">
    <property type="entry name" value="Gln_synth/guanido_kin_cat_dom"/>
</dbReference>
<comment type="catalytic activity">
    <reaction evidence="4 5">
        <text>L-cysteine + L-glutamate + ATP = gamma-L-glutamyl-L-cysteine + ADP + phosphate + H(+)</text>
        <dbReference type="Rhea" id="RHEA:13285"/>
        <dbReference type="ChEBI" id="CHEBI:15378"/>
        <dbReference type="ChEBI" id="CHEBI:29985"/>
        <dbReference type="ChEBI" id="CHEBI:30616"/>
        <dbReference type="ChEBI" id="CHEBI:35235"/>
        <dbReference type="ChEBI" id="CHEBI:43474"/>
        <dbReference type="ChEBI" id="CHEBI:58173"/>
        <dbReference type="ChEBI" id="CHEBI:456216"/>
        <dbReference type="EC" id="6.3.2.2"/>
    </reaction>
</comment>
<protein>
    <recommendedName>
        <fullName evidence="5">Putative glutamate--cysteine ligase 2</fullName>
        <ecNumber evidence="5">6.3.2.2</ecNumber>
    </recommendedName>
    <alternativeName>
        <fullName evidence="5">Gamma-glutamylcysteine synthetase 2</fullName>
        <shortName evidence="5">GCS 2</shortName>
        <shortName evidence="5">Gamma-GCS 2</shortName>
    </alternativeName>
</protein>
<dbReference type="SUPFAM" id="SSF55931">
    <property type="entry name" value="Glutamine synthetase/guanido kinase"/>
    <property type="match status" value="1"/>
</dbReference>
<dbReference type="PANTHER" id="PTHR36510">
    <property type="entry name" value="GLUTAMATE--CYSTEINE LIGASE 2-RELATED"/>
    <property type="match status" value="1"/>
</dbReference>
<comment type="function">
    <text evidence="5">ATP-dependent carboxylate-amine ligase which exhibits weak glutamate--cysteine ligase activity.</text>
</comment>
<comment type="similarity">
    <text evidence="5">Belongs to the glutamate--cysteine ligase type 2 family. YbdK subfamily.</text>
</comment>
<reference evidence="7 8" key="1">
    <citation type="submission" date="2021-06" db="EMBL/GenBank/DDBJ databases">
        <title>Genome-based taxonomic framework of Microbacterium strains isolated from marine environment, the description of four new species and reclassification of four preexisting species.</title>
        <authorList>
            <person name="Lee S.D."/>
            <person name="Kim S.-M."/>
            <person name="Byeon Y.-S."/>
            <person name="Yang H.L."/>
            <person name="Kim I.S."/>
        </authorList>
    </citation>
    <scope>NUCLEOTIDE SEQUENCE [LARGE SCALE GENOMIC DNA]</scope>
    <source>
        <strain evidence="7 8">SSW1-36</strain>
    </source>
</reference>
<keyword evidence="3 5" id="KW-0067">ATP-binding</keyword>
<dbReference type="Proteomes" id="UP000831963">
    <property type="component" value="Chromosome"/>
</dbReference>
<evidence type="ECO:0000256" key="5">
    <source>
        <dbReference type="HAMAP-Rule" id="MF_01609"/>
    </source>
</evidence>
<evidence type="ECO:0000256" key="3">
    <source>
        <dbReference type="ARBA" id="ARBA00022840"/>
    </source>
</evidence>
<dbReference type="Gene3D" id="3.30.590.20">
    <property type="match status" value="1"/>
</dbReference>
<dbReference type="RefSeq" id="WP_247956820.1">
    <property type="nucleotide sequence ID" value="NZ_CP078077.1"/>
</dbReference>
<dbReference type="InterPro" id="IPR006336">
    <property type="entry name" value="GCS2"/>
</dbReference>
<evidence type="ECO:0000256" key="1">
    <source>
        <dbReference type="ARBA" id="ARBA00022598"/>
    </source>
</evidence>
<evidence type="ECO:0000313" key="8">
    <source>
        <dbReference type="Proteomes" id="UP000831963"/>
    </source>
</evidence>
<dbReference type="EMBL" id="CP078077">
    <property type="protein sequence ID" value="UPL13567.1"/>
    <property type="molecule type" value="Genomic_DNA"/>
</dbReference>
<keyword evidence="2 5" id="KW-0547">Nucleotide-binding</keyword>
<dbReference type="Pfam" id="PF04107">
    <property type="entry name" value="GCS2"/>
    <property type="match status" value="1"/>
</dbReference>
<evidence type="ECO:0000256" key="6">
    <source>
        <dbReference type="SAM" id="MobiDB-lite"/>
    </source>
</evidence>
<gene>
    <name evidence="7" type="ORF">KV396_03405</name>
</gene>
<sequence>MTRFGIEEEFLLVDRSTLVPLAMADGTRERLAPEGGGRILPEFLTSQFECVTDPLSSMTDAAAQLRNLRAALAAHAAPLDAVIAASGTPFNTTGRATISASPHYDRVSAQLGAIARGHEVNGLHVHVEVADAEERVRALNRLRGWLPVLLALTGNSPFAEGAATGFASWRSILIRRLPATWTPPWFHDLTDYEGQVDRLIALSAIPERSSLSWAARLSDRFPTVESRVCDAQLSIDDTLFAAALTRAIVVADDGPASAAPVEQIDAGLWVAARHGMAATITDPTTGETTDAWAATHRLLEVVRHALEQLGDAEFVTAHIDRLRREGTGAERQLRAHAHDGLRGLRRLHLAGSDTGEFTGDFAAEPATEPAAGSTEDSATRSAEEE</sequence>
<dbReference type="HAMAP" id="MF_01609">
    <property type="entry name" value="Glu_cys_ligase_2"/>
    <property type="match status" value="1"/>
</dbReference>
<dbReference type="NCBIfam" id="TIGR02050">
    <property type="entry name" value="gshA_cyan_rel"/>
    <property type="match status" value="1"/>
</dbReference>
<keyword evidence="1 5" id="KW-0436">Ligase</keyword>
<keyword evidence="8" id="KW-1185">Reference proteome</keyword>
<dbReference type="PANTHER" id="PTHR36510:SF1">
    <property type="entry name" value="GLUTAMATE--CYSTEINE LIGASE 2-RELATED"/>
    <property type="match status" value="1"/>
</dbReference>
<dbReference type="EC" id="6.3.2.2" evidence="5"/>
<dbReference type="InterPro" id="IPR011793">
    <property type="entry name" value="YbdK"/>
</dbReference>
<accession>A0ABY4ILP9</accession>
<organism evidence="7 8">
    <name type="scientific">Microbacterium galbinum</name>
    <dbReference type="NCBI Taxonomy" id="2851646"/>
    <lineage>
        <taxon>Bacteria</taxon>
        <taxon>Bacillati</taxon>
        <taxon>Actinomycetota</taxon>
        <taxon>Actinomycetes</taxon>
        <taxon>Micrococcales</taxon>
        <taxon>Microbacteriaceae</taxon>
        <taxon>Microbacterium</taxon>
    </lineage>
</organism>
<proteinExistence type="inferred from homology"/>
<dbReference type="GO" id="GO:0016874">
    <property type="term" value="F:ligase activity"/>
    <property type="evidence" value="ECO:0007669"/>
    <property type="project" value="UniProtKB-KW"/>
</dbReference>
<feature type="region of interest" description="Disordered" evidence="6">
    <location>
        <begin position="354"/>
        <end position="385"/>
    </location>
</feature>
<evidence type="ECO:0000313" key="7">
    <source>
        <dbReference type="EMBL" id="UPL13567.1"/>
    </source>
</evidence>
<evidence type="ECO:0000256" key="2">
    <source>
        <dbReference type="ARBA" id="ARBA00022741"/>
    </source>
</evidence>
<evidence type="ECO:0000256" key="4">
    <source>
        <dbReference type="ARBA" id="ARBA00048819"/>
    </source>
</evidence>